<keyword evidence="5" id="KW-1185">Reference proteome</keyword>
<sequence>MSRTENVDVVVVGGGPAGATAASLLAKAGHSVLVLERETFPRYHIGESMVSGMAPLMEELGLIEELDTRFRHKSGITLRWGRDPEPWRSDFSAAFSATGSHFTHAWHVTRSEFDQLMLDNARRLGASVHEAAQVTDVLQDETGRVTGVTYTHGGETHRATARFVVDASGQGRTLTRRLTRTTWQEDLRNVAVWTYYDSFTPIADQDDILVEAIQGGGWVWAIPLSETELSLGYVLAAEQLAERTRDGRTQRDVFLDCLRESHVARTMVDPEALGDLRTTRDWSHVCDTFHGPGWVAVGDAAAFIDPLFSSGVWLGTSGAWLAARAIDAALTDGEREGQALERFDALYRQLFKDILAYVRFFMDPTRLREEYEERAREIGNMVTQSSRVGFVSMISGVNAVADVVDFDPMSVEDVEDVLQEWDERTAAGTTDGEHADAREATVS</sequence>
<dbReference type="InterPro" id="IPR002938">
    <property type="entry name" value="FAD-bd"/>
</dbReference>
<dbReference type="InterPro" id="IPR036188">
    <property type="entry name" value="FAD/NAD-bd_sf"/>
</dbReference>
<evidence type="ECO:0000313" key="5">
    <source>
        <dbReference type="Proteomes" id="UP001183535"/>
    </source>
</evidence>
<dbReference type="PRINTS" id="PR00420">
    <property type="entry name" value="RNGMNOXGNASE"/>
</dbReference>
<feature type="region of interest" description="Disordered" evidence="2">
    <location>
        <begin position="424"/>
        <end position="443"/>
    </location>
</feature>
<dbReference type="EMBL" id="JAVRES010000016">
    <property type="protein sequence ID" value="MDT0438228.1"/>
    <property type="molecule type" value="Genomic_DNA"/>
</dbReference>
<dbReference type="GO" id="GO:0016491">
    <property type="term" value="F:oxidoreductase activity"/>
    <property type="evidence" value="ECO:0007669"/>
    <property type="project" value="UniProtKB-KW"/>
</dbReference>
<reference evidence="5" key="1">
    <citation type="submission" date="2023-07" db="EMBL/GenBank/DDBJ databases">
        <title>30 novel species of actinomycetes from the DSMZ collection.</title>
        <authorList>
            <person name="Nouioui I."/>
        </authorList>
    </citation>
    <scope>NUCLEOTIDE SEQUENCE [LARGE SCALE GENOMIC DNA]</scope>
    <source>
        <strain evidence="5">DSM 41981</strain>
    </source>
</reference>
<evidence type="ECO:0000313" key="4">
    <source>
        <dbReference type="EMBL" id="MDT0438228.1"/>
    </source>
</evidence>
<dbReference type="Proteomes" id="UP001183535">
    <property type="component" value="Unassembled WGS sequence"/>
</dbReference>
<evidence type="ECO:0000256" key="2">
    <source>
        <dbReference type="SAM" id="MobiDB-lite"/>
    </source>
</evidence>
<evidence type="ECO:0000256" key="1">
    <source>
        <dbReference type="ARBA" id="ARBA00038396"/>
    </source>
</evidence>
<feature type="domain" description="FAD-binding" evidence="3">
    <location>
        <begin position="7"/>
        <end position="344"/>
    </location>
</feature>
<dbReference type="PANTHER" id="PTHR43747">
    <property type="entry name" value="FAD-BINDING PROTEIN"/>
    <property type="match status" value="1"/>
</dbReference>
<dbReference type="RefSeq" id="WP_093830912.1">
    <property type="nucleotide sequence ID" value="NZ_JAVRES010000016.1"/>
</dbReference>
<proteinExistence type="inferred from homology"/>
<comment type="caution">
    <text evidence="4">The sequence shown here is derived from an EMBL/GenBank/DDBJ whole genome shotgun (WGS) entry which is preliminary data.</text>
</comment>
<dbReference type="Pfam" id="PF01494">
    <property type="entry name" value="FAD_binding_3"/>
    <property type="match status" value="1"/>
</dbReference>
<protein>
    <submittedName>
        <fullName evidence="4">NAD(P)/FAD-dependent oxidoreductase</fullName>
        <ecNumber evidence="4">1.-.-.-</ecNumber>
    </submittedName>
</protein>
<keyword evidence="4" id="KW-0560">Oxidoreductase</keyword>
<dbReference type="SUPFAM" id="SSF51905">
    <property type="entry name" value="FAD/NAD(P)-binding domain"/>
    <property type="match status" value="1"/>
</dbReference>
<dbReference type="AlphaFoldDB" id="A0ABD5EVE7"/>
<evidence type="ECO:0000259" key="3">
    <source>
        <dbReference type="Pfam" id="PF01494"/>
    </source>
</evidence>
<dbReference type="InterPro" id="IPR050816">
    <property type="entry name" value="Flavin-dep_Halogenase_NPB"/>
</dbReference>
<dbReference type="Gene3D" id="3.50.50.60">
    <property type="entry name" value="FAD/NAD(P)-binding domain"/>
    <property type="match status" value="1"/>
</dbReference>
<dbReference type="PANTHER" id="PTHR43747:SF1">
    <property type="entry name" value="SLR1998 PROTEIN"/>
    <property type="match status" value="1"/>
</dbReference>
<organism evidence="4 5">
    <name type="scientific">Streptomyces doudnae</name>
    <dbReference type="NCBI Taxonomy" id="3075536"/>
    <lineage>
        <taxon>Bacteria</taxon>
        <taxon>Bacillati</taxon>
        <taxon>Actinomycetota</taxon>
        <taxon>Actinomycetes</taxon>
        <taxon>Kitasatosporales</taxon>
        <taxon>Streptomycetaceae</taxon>
        <taxon>Streptomyces</taxon>
    </lineage>
</organism>
<comment type="similarity">
    <text evidence="1">Belongs to the flavin-dependent halogenase family. Bacterial tryptophan halogenase subfamily.</text>
</comment>
<accession>A0ABD5EVE7</accession>
<gene>
    <name evidence="4" type="ORF">RM877_26430</name>
</gene>
<name>A0ABD5EVE7_9ACTN</name>
<dbReference type="EC" id="1.-.-.-" evidence="4"/>
<dbReference type="Gene3D" id="3.30.9.100">
    <property type="match status" value="1"/>
</dbReference>